<evidence type="ECO:0000313" key="1">
    <source>
        <dbReference type="EMBL" id="HIR01417.1"/>
    </source>
</evidence>
<reference evidence="1" key="2">
    <citation type="journal article" date="2021" name="PeerJ">
        <title>Extensive microbial diversity within the chicken gut microbiome revealed by metagenomics and culture.</title>
        <authorList>
            <person name="Gilroy R."/>
            <person name="Ravi A."/>
            <person name="Getino M."/>
            <person name="Pursley I."/>
            <person name="Horton D.L."/>
            <person name="Alikhan N.F."/>
            <person name="Baker D."/>
            <person name="Gharbi K."/>
            <person name="Hall N."/>
            <person name="Watson M."/>
            <person name="Adriaenssens E.M."/>
            <person name="Foster-Nyarko E."/>
            <person name="Jarju S."/>
            <person name="Secka A."/>
            <person name="Antonio M."/>
            <person name="Oren A."/>
            <person name="Chaudhuri R.R."/>
            <person name="La Ragione R."/>
            <person name="Hildebrand F."/>
            <person name="Pallen M.J."/>
        </authorList>
    </citation>
    <scope>NUCLEOTIDE SEQUENCE</scope>
    <source>
        <strain evidence="1">ChiGjej1B1-2707</strain>
    </source>
</reference>
<dbReference type="InterPro" id="IPR025191">
    <property type="entry name" value="DUF4125"/>
</dbReference>
<evidence type="ECO:0000313" key="2">
    <source>
        <dbReference type="Proteomes" id="UP000824261"/>
    </source>
</evidence>
<organism evidence="1 2">
    <name type="scientific">Candidatus Aveggerthella stercoripullorum</name>
    <dbReference type="NCBI Taxonomy" id="2840688"/>
    <lineage>
        <taxon>Bacteria</taxon>
        <taxon>Bacillati</taxon>
        <taxon>Actinomycetota</taxon>
        <taxon>Coriobacteriia</taxon>
        <taxon>Eggerthellales</taxon>
        <taxon>Eggerthellaceae</taxon>
        <taxon>Eggerthellaceae incertae sedis</taxon>
        <taxon>Candidatus Aveggerthella</taxon>
    </lineage>
</organism>
<gene>
    <name evidence="1" type="ORF">IAA69_04060</name>
</gene>
<comment type="caution">
    <text evidence="1">The sequence shown here is derived from an EMBL/GenBank/DDBJ whole genome shotgun (WGS) entry which is preliminary data.</text>
</comment>
<protein>
    <submittedName>
        <fullName evidence="1">DUF4125 family protein</fullName>
    </submittedName>
</protein>
<accession>A0A9D0ZZS2</accession>
<name>A0A9D0ZZS2_9ACTN</name>
<dbReference type="EMBL" id="DVGB01000049">
    <property type="protein sequence ID" value="HIR01417.1"/>
    <property type="molecule type" value="Genomic_DNA"/>
</dbReference>
<dbReference type="Pfam" id="PF13526">
    <property type="entry name" value="DUF4125"/>
    <property type="match status" value="1"/>
</dbReference>
<dbReference type="Proteomes" id="UP000824261">
    <property type="component" value="Unassembled WGS sequence"/>
</dbReference>
<dbReference type="AlphaFoldDB" id="A0A9D0ZZS2"/>
<proteinExistence type="predicted"/>
<sequence>MTAGNEGQGTPKLEGGRKATVDRILQEEWAQFQAVNNVGGPASCQSMPNTFALMRSAQFSAWTDAMVASYEDDLFQAKAAGRNLMTEKYGYMMEETDPEYYHRVLEPRFPKTSEEARGIIEEILAQNRAWEQEVHERYPFVAARARRAEGASGGGLASVDVYARGELRTYSLRTLRLYRELVRDAVGEGRNLALEERAAIARGYGCKTLEELESKLAASDAARER</sequence>
<reference evidence="1" key="1">
    <citation type="submission" date="2020-10" db="EMBL/GenBank/DDBJ databases">
        <authorList>
            <person name="Gilroy R."/>
        </authorList>
    </citation>
    <scope>NUCLEOTIDE SEQUENCE</scope>
    <source>
        <strain evidence="1">ChiGjej1B1-2707</strain>
    </source>
</reference>